<comment type="similarity">
    <text evidence="11 13">Belongs to the RecA family. RadA subfamily.</text>
</comment>
<dbReference type="SUPFAM" id="SSF52540">
    <property type="entry name" value="P-loop containing nucleoside triphosphate hydrolases"/>
    <property type="match status" value="1"/>
</dbReference>
<keyword evidence="8 11" id="KW-0346">Stress response</keyword>
<dbReference type="SUPFAM" id="SSF54211">
    <property type="entry name" value="Ribosomal protein S5 domain 2-like"/>
    <property type="match status" value="1"/>
</dbReference>
<sequence length="510" mass="53324">MAKSSTTFECTDCGHRLSKWMGRCPSCDSWGTMTAVVNSYAQFSVGQRTKSTKKGQGSQARAPRGGRAADRKAGSAQVAGAPGALAPGARAVDALTDPSELLGHLAGDGGDALRITDIDALTAEHRPSGIGELDRVLGGGIVPGSAVLLAGEPGVGKSTLLLEVAACWARSGHTALIITAEESAGQVRHRAQRTGAVEENLYVASENDLETALGYVDDIRPELIIVDSIQTMNATGVDGVSGGVTQTRAVAATLTTLAKQTGTPVIAVGHVTKDGNVAGPRTIEHLVDVVLSFEGDKHSSLRFLRGIKNRFGATDEVGCFEQTAHGIREVTDPSGLFLHHRSESVTGTAVTVVMDGRRAMVGELQTLALHSELKNAKRYVTGMDNNRVSMILAVLSERCGLRLADKEVYAATVGGMRIQEPSADLATGLALASTARRLPLPLGLVAVGEVGLGGEVRRVPQLTQRLAEAARLGFNSALIPRGCVHDKPQGMEVREVGTLCEAVRLALAEA</sequence>
<accession>A0A364VEC7</accession>
<dbReference type="EMBL" id="PHQP01000002">
    <property type="protein sequence ID" value="RAV34978.1"/>
    <property type="molecule type" value="Genomic_DNA"/>
</dbReference>
<gene>
    <name evidence="11" type="primary">radA</name>
    <name evidence="16" type="ORF">CWC39_00535</name>
</gene>
<proteinExistence type="inferred from homology"/>
<dbReference type="GO" id="GO:0016787">
    <property type="term" value="F:hydrolase activity"/>
    <property type="evidence" value="ECO:0007669"/>
    <property type="project" value="UniProtKB-KW"/>
</dbReference>
<dbReference type="RefSeq" id="WP_112768569.1">
    <property type="nucleotide sequence ID" value="NZ_CP063191.1"/>
</dbReference>
<evidence type="ECO:0000256" key="11">
    <source>
        <dbReference type="HAMAP-Rule" id="MF_01498"/>
    </source>
</evidence>
<evidence type="ECO:0000256" key="13">
    <source>
        <dbReference type="RuleBase" id="RU003555"/>
    </source>
</evidence>
<evidence type="ECO:0000256" key="5">
    <source>
        <dbReference type="ARBA" id="ARBA00022801"/>
    </source>
</evidence>
<dbReference type="Proteomes" id="UP000251047">
    <property type="component" value="Unassembled WGS sequence"/>
</dbReference>
<evidence type="ECO:0000256" key="8">
    <source>
        <dbReference type="ARBA" id="ARBA00023016"/>
    </source>
</evidence>
<organism evidence="16 17">
    <name type="scientific">Corynebacterium heidelbergense</name>
    <dbReference type="NCBI Taxonomy" id="2055947"/>
    <lineage>
        <taxon>Bacteria</taxon>
        <taxon>Bacillati</taxon>
        <taxon>Actinomycetota</taxon>
        <taxon>Actinomycetes</taxon>
        <taxon>Mycobacteriales</taxon>
        <taxon>Corynebacteriaceae</taxon>
        <taxon>Corynebacterium</taxon>
    </lineage>
</organism>
<evidence type="ECO:0000256" key="9">
    <source>
        <dbReference type="ARBA" id="ARBA00023125"/>
    </source>
</evidence>
<dbReference type="FunFam" id="3.40.50.300:FF:000050">
    <property type="entry name" value="DNA repair protein RadA"/>
    <property type="match status" value="1"/>
</dbReference>
<feature type="compositionally biased region" description="Low complexity" evidence="14">
    <location>
        <begin position="55"/>
        <end position="66"/>
    </location>
</feature>
<feature type="short sequence motif" description="RadA KNRFG motif" evidence="11">
    <location>
        <begin position="308"/>
        <end position="312"/>
    </location>
</feature>
<dbReference type="PANTHER" id="PTHR32472">
    <property type="entry name" value="DNA REPAIR PROTEIN RADA"/>
    <property type="match status" value="1"/>
</dbReference>
<dbReference type="Pfam" id="PF13481">
    <property type="entry name" value="AAA_25"/>
    <property type="match status" value="1"/>
</dbReference>
<dbReference type="GO" id="GO:0140664">
    <property type="term" value="F:ATP-dependent DNA damage sensor activity"/>
    <property type="evidence" value="ECO:0007669"/>
    <property type="project" value="InterPro"/>
</dbReference>
<evidence type="ECO:0000313" key="16">
    <source>
        <dbReference type="EMBL" id="RAV34978.1"/>
    </source>
</evidence>
<evidence type="ECO:0000256" key="6">
    <source>
        <dbReference type="ARBA" id="ARBA00022833"/>
    </source>
</evidence>
<evidence type="ECO:0000256" key="2">
    <source>
        <dbReference type="ARBA" id="ARBA00022741"/>
    </source>
</evidence>
<dbReference type="InterPro" id="IPR041166">
    <property type="entry name" value="Rubredoxin_2"/>
</dbReference>
<keyword evidence="4 13" id="KW-0863">Zinc-finger</keyword>
<feature type="region of interest" description="Disordered" evidence="14">
    <location>
        <begin position="46"/>
        <end position="70"/>
    </location>
</feature>
<comment type="function">
    <text evidence="13">DNA-dependent ATPase involved in processing of recombination intermediates, plays a role in repairing DNA breaks. Stimulates the branch migration of RecA-mediated strand transfer reactions, allowing the 3' invading strand to extend heteroduplex DNA faster. Binds ssDNA in the presence of ADP but not other nucleotides, has ATPase activity that is stimulated by ssDNA and various branched DNA structures, but inhibited by SSB. Does not have RecA's homology-searching function.</text>
</comment>
<dbReference type="GO" id="GO:0003684">
    <property type="term" value="F:damaged DNA binding"/>
    <property type="evidence" value="ECO:0007669"/>
    <property type="project" value="InterPro"/>
</dbReference>
<dbReference type="InterPro" id="IPR020588">
    <property type="entry name" value="RecA_ATP-bd"/>
</dbReference>
<dbReference type="NCBIfam" id="TIGR00416">
    <property type="entry name" value="sms"/>
    <property type="match status" value="1"/>
</dbReference>
<dbReference type="Gene3D" id="3.40.50.300">
    <property type="entry name" value="P-loop containing nucleotide triphosphate hydrolases"/>
    <property type="match status" value="1"/>
</dbReference>
<protein>
    <recommendedName>
        <fullName evidence="11 12">DNA repair protein RadA</fullName>
    </recommendedName>
</protein>
<keyword evidence="2 11" id="KW-0547">Nucleotide-binding</keyword>
<dbReference type="PANTHER" id="PTHR32472:SF10">
    <property type="entry name" value="DNA REPAIR PROTEIN RADA-LIKE PROTEIN"/>
    <property type="match status" value="1"/>
</dbReference>
<feature type="region of interest" description="Lon-protease-like" evidence="11">
    <location>
        <begin position="407"/>
        <end position="510"/>
    </location>
</feature>
<evidence type="ECO:0000313" key="17">
    <source>
        <dbReference type="Proteomes" id="UP000251047"/>
    </source>
</evidence>
<evidence type="ECO:0000256" key="10">
    <source>
        <dbReference type="ARBA" id="ARBA00023204"/>
    </source>
</evidence>
<dbReference type="OrthoDB" id="9803906at2"/>
<dbReference type="InterPro" id="IPR027417">
    <property type="entry name" value="P-loop_NTPase"/>
</dbReference>
<evidence type="ECO:0000256" key="14">
    <source>
        <dbReference type="SAM" id="MobiDB-lite"/>
    </source>
</evidence>
<feature type="binding site" evidence="11">
    <location>
        <begin position="151"/>
        <end position="158"/>
    </location>
    <ligand>
        <name>ATP</name>
        <dbReference type="ChEBI" id="CHEBI:30616"/>
    </ligand>
</feature>
<reference evidence="16 17" key="1">
    <citation type="journal article" date="2018" name="Syst. Appl. Microbiol.">
        <title>Corynebacterium heidelbergense sp. nov., isolated from the preen glands of Egyptian geese (Alopochen aegyptiacus).</title>
        <authorList>
            <person name="Braun M.S."/>
            <person name="Wang E."/>
            <person name="Zimmermann S."/>
            <person name="Wink M."/>
        </authorList>
    </citation>
    <scope>NUCLEOTIDE SEQUENCE [LARGE SCALE GENOMIC DNA]</scope>
    <source>
        <strain evidence="16 17">DSM 104638</strain>
    </source>
</reference>
<evidence type="ECO:0000256" key="12">
    <source>
        <dbReference type="NCBIfam" id="TIGR00416"/>
    </source>
</evidence>
<keyword evidence="7 11" id="KW-0067">ATP-binding</keyword>
<dbReference type="GO" id="GO:0005829">
    <property type="term" value="C:cytosol"/>
    <property type="evidence" value="ECO:0007669"/>
    <property type="project" value="TreeGrafter"/>
</dbReference>
<keyword evidence="1 11" id="KW-0479">Metal-binding</keyword>
<feature type="domain" description="RecA family profile 1" evidence="15">
    <location>
        <begin position="122"/>
        <end position="271"/>
    </location>
</feature>
<evidence type="ECO:0000256" key="7">
    <source>
        <dbReference type="ARBA" id="ARBA00022840"/>
    </source>
</evidence>
<comment type="function">
    <text evidence="11">Plays a role in repairing double-strand DNA breaks, probably involving stabilizing or processing branched DNA or blocked replication forks.</text>
</comment>
<name>A0A364VEC7_9CORY</name>
<keyword evidence="5" id="KW-0378">Hydrolase</keyword>
<evidence type="ECO:0000256" key="3">
    <source>
        <dbReference type="ARBA" id="ARBA00022763"/>
    </source>
</evidence>
<evidence type="ECO:0000256" key="4">
    <source>
        <dbReference type="ARBA" id="ARBA00022771"/>
    </source>
</evidence>
<dbReference type="InterPro" id="IPR014721">
    <property type="entry name" value="Ribsml_uS5_D2-typ_fold_subgr"/>
</dbReference>
<keyword evidence="3 11" id="KW-0227">DNA damage</keyword>
<keyword evidence="10 11" id="KW-0234">DNA repair</keyword>
<dbReference type="HAMAP" id="MF_01498">
    <property type="entry name" value="RadA_bact"/>
    <property type="match status" value="1"/>
</dbReference>
<dbReference type="SMART" id="SM00382">
    <property type="entry name" value="AAA"/>
    <property type="match status" value="1"/>
</dbReference>
<keyword evidence="9 11" id="KW-0238">DNA-binding</keyword>
<dbReference type="InterPro" id="IPR004504">
    <property type="entry name" value="DNA_repair_RadA"/>
</dbReference>
<comment type="domain">
    <text evidence="11">The middle region has homology to RecA with ATPase motifs including the RadA KNRFG motif, while the C-terminus is homologous to Lon protease.</text>
</comment>
<keyword evidence="6 13" id="KW-0862">Zinc</keyword>
<evidence type="ECO:0000259" key="15">
    <source>
        <dbReference type="PROSITE" id="PS50162"/>
    </source>
</evidence>
<dbReference type="GO" id="GO:0000725">
    <property type="term" value="P:recombinational repair"/>
    <property type="evidence" value="ECO:0007669"/>
    <property type="project" value="UniProtKB-UniRule"/>
</dbReference>
<comment type="caution">
    <text evidence="16">The sequence shown here is derived from an EMBL/GenBank/DDBJ whole genome shotgun (WGS) entry which is preliminary data.</text>
</comment>
<dbReference type="PRINTS" id="PR01874">
    <property type="entry name" value="DNAREPAIRADA"/>
</dbReference>
<dbReference type="InterPro" id="IPR020568">
    <property type="entry name" value="Ribosomal_Su5_D2-typ_SF"/>
</dbReference>
<dbReference type="GO" id="GO:0008270">
    <property type="term" value="F:zinc ion binding"/>
    <property type="evidence" value="ECO:0007669"/>
    <property type="project" value="UniProtKB-KW"/>
</dbReference>
<dbReference type="Pfam" id="PF18073">
    <property type="entry name" value="Zn_ribbon_LapB"/>
    <property type="match status" value="1"/>
</dbReference>
<dbReference type="Gene3D" id="3.30.230.10">
    <property type="match status" value="1"/>
</dbReference>
<dbReference type="PROSITE" id="PS50162">
    <property type="entry name" value="RECA_2"/>
    <property type="match status" value="1"/>
</dbReference>
<evidence type="ECO:0000256" key="1">
    <source>
        <dbReference type="ARBA" id="ARBA00022723"/>
    </source>
</evidence>
<dbReference type="GO" id="GO:0005524">
    <property type="term" value="F:ATP binding"/>
    <property type="evidence" value="ECO:0007669"/>
    <property type="project" value="UniProtKB-UniRule"/>
</dbReference>
<dbReference type="AlphaFoldDB" id="A0A364VEC7"/>
<dbReference type="InterPro" id="IPR003593">
    <property type="entry name" value="AAA+_ATPase"/>
</dbReference>